<dbReference type="EMBL" id="FNUT01000019">
    <property type="protein sequence ID" value="SEG75731.1"/>
    <property type="molecule type" value="Genomic_DNA"/>
</dbReference>
<protein>
    <submittedName>
        <fullName evidence="1">Uncharacterized protein</fullName>
    </submittedName>
</protein>
<keyword evidence="2" id="KW-1185">Reference proteome</keyword>
<sequence>MKKAIVLLMLLLWVIVTSSSQNKPVERIERAPLVKSLDSLNSSLNKLKLALDERD</sequence>
<proteinExistence type="predicted"/>
<reference evidence="2" key="1">
    <citation type="submission" date="2016-10" db="EMBL/GenBank/DDBJ databases">
        <authorList>
            <person name="Varghese N."/>
            <person name="Submissions S."/>
        </authorList>
    </citation>
    <scope>NUCLEOTIDE SEQUENCE [LARGE SCALE GENOMIC DNA]</scope>
    <source>
        <strain evidence="2">DSM 22361</strain>
    </source>
</reference>
<name>A0A1H6CRW3_9SPHI</name>
<accession>A0A1H6CRW3</accession>
<evidence type="ECO:0000313" key="2">
    <source>
        <dbReference type="Proteomes" id="UP000236731"/>
    </source>
</evidence>
<evidence type="ECO:0000313" key="1">
    <source>
        <dbReference type="EMBL" id="SEG75731.1"/>
    </source>
</evidence>
<organism evidence="1 2">
    <name type="scientific">Sphingobacterium lactis</name>
    <dbReference type="NCBI Taxonomy" id="797291"/>
    <lineage>
        <taxon>Bacteria</taxon>
        <taxon>Pseudomonadati</taxon>
        <taxon>Bacteroidota</taxon>
        <taxon>Sphingobacteriia</taxon>
        <taxon>Sphingobacteriales</taxon>
        <taxon>Sphingobacteriaceae</taxon>
        <taxon>Sphingobacterium</taxon>
    </lineage>
</organism>
<dbReference type="AlphaFoldDB" id="A0A1H6CRW3"/>
<gene>
    <name evidence="1" type="ORF">SAMN05421877_11940</name>
</gene>
<dbReference type="Proteomes" id="UP000236731">
    <property type="component" value="Unassembled WGS sequence"/>
</dbReference>